<protein>
    <submittedName>
        <fullName evidence="1">Uncharacterized protein</fullName>
    </submittedName>
</protein>
<dbReference type="Proteomes" id="UP000054995">
    <property type="component" value="Unassembled WGS sequence"/>
</dbReference>
<sequence>MSILLAIPSWPRVGDQLIHCAVHLPVKFERVAEGSHVRGGPNCHSGSIRLYSWRVVPTFILVVHLSNQGFDALGRLDVLRLHNAGALLLSLLEVFFHLDDPDGQLSSFGEGRLFLQPNRPINFPRRYSTYKTCHKIAF</sequence>
<keyword evidence="2" id="KW-1185">Reference proteome</keyword>
<proteinExistence type="predicted"/>
<dbReference type="OrthoDB" id="10546851at2759"/>
<evidence type="ECO:0000313" key="2">
    <source>
        <dbReference type="Proteomes" id="UP000054995"/>
    </source>
</evidence>
<organism evidence="1 2">
    <name type="scientific">Trichinella pseudospiralis</name>
    <name type="common">Parasitic roundworm</name>
    <dbReference type="NCBI Taxonomy" id="6337"/>
    <lineage>
        <taxon>Eukaryota</taxon>
        <taxon>Metazoa</taxon>
        <taxon>Ecdysozoa</taxon>
        <taxon>Nematoda</taxon>
        <taxon>Enoplea</taxon>
        <taxon>Dorylaimia</taxon>
        <taxon>Trichinellida</taxon>
        <taxon>Trichinellidae</taxon>
        <taxon>Trichinella</taxon>
    </lineage>
</organism>
<reference evidence="1 2" key="1">
    <citation type="submission" date="2015-01" db="EMBL/GenBank/DDBJ databases">
        <title>Evolution of Trichinella species and genotypes.</title>
        <authorList>
            <person name="Korhonen P.K."/>
            <person name="Edoardo P."/>
            <person name="Giuseppe L.R."/>
            <person name="Gasser R.B."/>
        </authorList>
    </citation>
    <scope>NUCLEOTIDE SEQUENCE [LARGE SCALE GENOMIC DNA]</scope>
    <source>
        <strain evidence="1">ISS470</strain>
    </source>
</reference>
<name>A0A0V1G2K3_TRIPS</name>
<dbReference type="AlphaFoldDB" id="A0A0V1G2K3"/>
<dbReference type="EMBL" id="JYDT01000006">
    <property type="protein sequence ID" value="KRY92551.1"/>
    <property type="molecule type" value="Genomic_DNA"/>
</dbReference>
<evidence type="ECO:0000313" key="1">
    <source>
        <dbReference type="EMBL" id="KRY92551.1"/>
    </source>
</evidence>
<accession>A0A0V1G2K3</accession>
<comment type="caution">
    <text evidence="1">The sequence shown here is derived from an EMBL/GenBank/DDBJ whole genome shotgun (WGS) entry which is preliminary data.</text>
</comment>
<gene>
    <name evidence="1" type="ORF">T4D_9496</name>
</gene>